<dbReference type="OMA" id="VYQADTG"/>
<dbReference type="EC" id="2.7.-.-" evidence="4"/>
<reference evidence="6" key="1">
    <citation type="submission" date="2022-11" db="UniProtKB">
        <authorList>
            <consortium name="EnsemblMetazoa"/>
        </authorList>
    </citation>
    <scope>IDENTIFICATION</scope>
</reference>
<dbReference type="EnsemblMetazoa" id="XM_038188949.1">
    <property type="protein sequence ID" value="XP_038044877.1"/>
    <property type="gene ID" value="LOC119719475"/>
</dbReference>
<evidence type="ECO:0000313" key="7">
    <source>
        <dbReference type="Proteomes" id="UP000887568"/>
    </source>
</evidence>
<dbReference type="OrthoDB" id="2573163at2759"/>
<evidence type="ECO:0000256" key="3">
    <source>
        <dbReference type="ARBA" id="ARBA00022777"/>
    </source>
</evidence>
<dbReference type="GO" id="GO:0005634">
    <property type="term" value="C:nucleus"/>
    <property type="evidence" value="ECO:0007669"/>
    <property type="project" value="TreeGrafter"/>
</dbReference>
<evidence type="ECO:0000256" key="4">
    <source>
        <dbReference type="RuleBase" id="RU363090"/>
    </source>
</evidence>
<dbReference type="GO" id="GO:0046854">
    <property type="term" value="P:phosphatidylinositol phosphate biosynthetic process"/>
    <property type="evidence" value="ECO:0007669"/>
    <property type="project" value="TreeGrafter"/>
</dbReference>
<evidence type="ECO:0000313" key="6">
    <source>
        <dbReference type="EnsemblMetazoa" id="XP_038044877.1"/>
    </source>
</evidence>
<accession>A0A913YZP9</accession>
<organism evidence="6 7">
    <name type="scientific">Patiria miniata</name>
    <name type="common">Bat star</name>
    <name type="synonym">Asterina miniata</name>
    <dbReference type="NCBI Taxonomy" id="46514"/>
    <lineage>
        <taxon>Eukaryota</taxon>
        <taxon>Metazoa</taxon>
        <taxon>Echinodermata</taxon>
        <taxon>Eleutherozoa</taxon>
        <taxon>Asterozoa</taxon>
        <taxon>Asteroidea</taxon>
        <taxon>Valvatacea</taxon>
        <taxon>Valvatida</taxon>
        <taxon>Asterinidae</taxon>
        <taxon>Patiria</taxon>
    </lineage>
</organism>
<dbReference type="RefSeq" id="XP_038044875.1">
    <property type="nucleotide sequence ID" value="XM_038188947.1"/>
</dbReference>
<protein>
    <recommendedName>
        <fullName evidence="4">Kinase</fullName>
        <ecNumber evidence="4">2.7.-.-</ecNumber>
    </recommendedName>
</protein>
<feature type="region of interest" description="Disordered" evidence="5">
    <location>
        <begin position="82"/>
        <end position="156"/>
    </location>
</feature>
<dbReference type="PANTHER" id="PTHR12400">
    <property type="entry name" value="INOSITOL POLYPHOSPHATE KINASE"/>
    <property type="match status" value="1"/>
</dbReference>
<keyword evidence="3 4" id="KW-0418">Kinase</keyword>
<dbReference type="AlphaFoldDB" id="A0A913YZP9"/>
<sequence>MESAECVTLVPFVHQVGGHTGMMKYDEATVCKPVFPAELHFYEMLTPELAKFTPAFKGVVHVFVQEEDDGSLSVRAYPIRSQHQTSTGPMYPSNGQVWVPDSAEEHDRKSSELSQQQRTNPTQQSEPSDSKDSSSEEDLFEDHSESKTTRQQFEKGNPWGVHLNRLQMARMHKDFGSNKLHKFILLENLTSKFRSPCILDVKLGTKTYHKDHSEAKRQLHIDRDAATTTATLGLRLCGMQLYQASKGSYKCRNKYDGRRLGKEGLQSALREYFSTSNEVRMELLPPFIEKLEALLQVVSSISTFSFLSTSLLFMYEGDGDQSSKSLQDTNGDSPELLTDLRIIDFANSERDPDSITDIESSNKGCIYGLENLLQILKDIRAASKHSS</sequence>
<dbReference type="GO" id="GO:0032958">
    <property type="term" value="P:inositol phosphate biosynthetic process"/>
    <property type="evidence" value="ECO:0007669"/>
    <property type="project" value="InterPro"/>
</dbReference>
<dbReference type="GeneID" id="119719475"/>
<dbReference type="RefSeq" id="XP_038044876.1">
    <property type="nucleotide sequence ID" value="XM_038188948.1"/>
</dbReference>
<evidence type="ECO:0000256" key="2">
    <source>
        <dbReference type="ARBA" id="ARBA00022679"/>
    </source>
</evidence>
<dbReference type="GO" id="GO:0005737">
    <property type="term" value="C:cytoplasm"/>
    <property type="evidence" value="ECO:0007669"/>
    <property type="project" value="TreeGrafter"/>
</dbReference>
<dbReference type="InterPro" id="IPR005522">
    <property type="entry name" value="IPK"/>
</dbReference>
<name>A0A913YZP9_PATMI</name>
<keyword evidence="2 4" id="KW-0808">Transferase</keyword>
<feature type="compositionally biased region" description="Polar residues" evidence="5">
    <location>
        <begin position="112"/>
        <end position="124"/>
    </location>
</feature>
<dbReference type="PANTHER" id="PTHR12400:SF21">
    <property type="entry name" value="KINASE"/>
    <property type="match status" value="1"/>
</dbReference>
<dbReference type="RefSeq" id="XP_038044877.1">
    <property type="nucleotide sequence ID" value="XM_038188949.1"/>
</dbReference>
<dbReference type="Gene3D" id="3.30.470.160">
    <property type="entry name" value="Inositol polyphosphate kinase"/>
    <property type="match status" value="1"/>
</dbReference>
<dbReference type="InterPro" id="IPR038286">
    <property type="entry name" value="IPK_sf"/>
</dbReference>
<dbReference type="Pfam" id="PF03770">
    <property type="entry name" value="IPK"/>
    <property type="match status" value="1"/>
</dbReference>
<feature type="compositionally biased region" description="Polar residues" evidence="5">
    <location>
        <begin position="82"/>
        <end position="96"/>
    </location>
</feature>
<evidence type="ECO:0000256" key="5">
    <source>
        <dbReference type="SAM" id="MobiDB-lite"/>
    </source>
</evidence>
<keyword evidence="7" id="KW-1185">Reference proteome</keyword>
<dbReference type="GO" id="GO:0000828">
    <property type="term" value="F:inositol hexakisphosphate kinase activity"/>
    <property type="evidence" value="ECO:0007669"/>
    <property type="project" value="TreeGrafter"/>
</dbReference>
<comment type="similarity">
    <text evidence="1 4">Belongs to the inositol phosphokinase (IPK) family.</text>
</comment>
<dbReference type="Proteomes" id="UP000887568">
    <property type="component" value="Unplaced"/>
</dbReference>
<proteinExistence type="inferred from homology"/>
<dbReference type="EnsemblMetazoa" id="XM_038188948.1">
    <property type="protein sequence ID" value="XP_038044876.1"/>
    <property type="gene ID" value="LOC119719475"/>
</dbReference>
<dbReference type="EnsemblMetazoa" id="XM_038188947.1">
    <property type="protein sequence ID" value="XP_038044875.1"/>
    <property type="gene ID" value="LOC119719475"/>
</dbReference>
<dbReference type="SUPFAM" id="SSF56104">
    <property type="entry name" value="SAICAR synthase-like"/>
    <property type="match status" value="1"/>
</dbReference>
<evidence type="ECO:0000256" key="1">
    <source>
        <dbReference type="ARBA" id="ARBA00007374"/>
    </source>
</evidence>